<keyword evidence="1" id="KW-0812">Transmembrane</keyword>
<comment type="caution">
    <text evidence="2">The sequence shown here is derived from an EMBL/GenBank/DDBJ whole genome shotgun (WGS) entry which is preliminary data.</text>
</comment>
<keyword evidence="3" id="KW-1185">Reference proteome</keyword>
<evidence type="ECO:0000256" key="1">
    <source>
        <dbReference type="SAM" id="Phobius"/>
    </source>
</evidence>
<dbReference type="Proteomes" id="UP000813444">
    <property type="component" value="Unassembled WGS sequence"/>
</dbReference>
<organism evidence="2 3">
    <name type="scientific">Stachybotrys elegans</name>
    <dbReference type="NCBI Taxonomy" id="80388"/>
    <lineage>
        <taxon>Eukaryota</taxon>
        <taxon>Fungi</taxon>
        <taxon>Dikarya</taxon>
        <taxon>Ascomycota</taxon>
        <taxon>Pezizomycotina</taxon>
        <taxon>Sordariomycetes</taxon>
        <taxon>Hypocreomycetidae</taxon>
        <taxon>Hypocreales</taxon>
        <taxon>Stachybotryaceae</taxon>
        <taxon>Stachybotrys</taxon>
    </lineage>
</organism>
<dbReference type="AlphaFoldDB" id="A0A8K0SUP9"/>
<gene>
    <name evidence="2" type="ORF">B0I35DRAFT_205956</name>
</gene>
<evidence type="ECO:0000313" key="3">
    <source>
        <dbReference type="Proteomes" id="UP000813444"/>
    </source>
</evidence>
<keyword evidence="1" id="KW-0472">Membrane</keyword>
<sequence>MEHETTGTVAKLAFLFCLAQLGWPYIRYITETRLPNSLRFRVVKRGLAYGIFLPAKNCRIKIHITMPCPSPRCNRQSVIHQPPVHRAPRTVDVLVTACLLARSSHLRRIPSTSRAGSVDPASQRIHGRSWLSHRCSAEKSSSR</sequence>
<name>A0A8K0SUP9_9HYPO</name>
<feature type="transmembrane region" description="Helical" evidence="1">
    <location>
        <begin position="12"/>
        <end position="30"/>
    </location>
</feature>
<reference evidence="2" key="1">
    <citation type="journal article" date="2021" name="Nat. Commun.">
        <title>Genetic determinants of endophytism in the Arabidopsis root mycobiome.</title>
        <authorList>
            <person name="Mesny F."/>
            <person name="Miyauchi S."/>
            <person name="Thiergart T."/>
            <person name="Pickel B."/>
            <person name="Atanasova L."/>
            <person name="Karlsson M."/>
            <person name="Huettel B."/>
            <person name="Barry K.W."/>
            <person name="Haridas S."/>
            <person name="Chen C."/>
            <person name="Bauer D."/>
            <person name="Andreopoulos W."/>
            <person name="Pangilinan J."/>
            <person name="LaButti K."/>
            <person name="Riley R."/>
            <person name="Lipzen A."/>
            <person name="Clum A."/>
            <person name="Drula E."/>
            <person name="Henrissat B."/>
            <person name="Kohler A."/>
            <person name="Grigoriev I.V."/>
            <person name="Martin F.M."/>
            <person name="Hacquard S."/>
        </authorList>
    </citation>
    <scope>NUCLEOTIDE SEQUENCE</scope>
    <source>
        <strain evidence="2">MPI-CAGE-CH-0235</strain>
    </source>
</reference>
<evidence type="ECO:0000313" key="2">
    <source>
        <dbReference type="EMBL" id="KAH7321063.1"/>
    </source>
</evidence>
<keyword evidence="1" id="KW-1133">Transmembrane helix</keyword>
<dbReference type="EMBL" id="JAGPNK010000005">
    <property type="protein sequence ID" value="KAH7321063.1"/>
    <property type="molecule type" value="Genomic_DNA"/>
</dbReference>
<proteinExistence type="predicted"/>
<accession>A0A8K0SUP9</accession>
<protein>
    <submittedName>
        <fullName evidence="2">Uncharacterized protein</fullName>
    </submittedName>
</protein>